<reference evidence="1 2" key="1">
    <citation type="submission" date="2018-10" db="EMBL/GenBank/DDBJ databases">
        <title>A high-quality apple genome assembly.</title>
        <authorList>
            <person name="Hu J."/>
        </authorList>
    </citation>
    <scope>NUCLEOTIDE SEQUENCE [LARGE SCALE GENOMIC DNA]</scope>
    <source>
        <strain evidence="2">cv. HFTH1</strain>
        <tissue evidence="1">Young leaf</tissue>
    </source>
</reference>
<comment type="caution">
    <text evidence="1">The sequence shown here is derived from an EMBL/GenBank/DDBJ whole genome shotgun (WGS) entry which is preliminary data.</text>
</comment>
<name>A0A498ITN1_MALDO</name>
<keyword evidence="2" id="KW-1185">Reference proteome</keyword>
<proteinExistence type="predicted"/>
<dbReference type="EMBL" id="RDQH01000336">
    <property type="protein sequence ID" value="RXH85535.1"/>
    <property type="molecule type" value="Genomic_DNA"/>
</dbReference>
<protein>
    <submittedName>
        <fullName evidence="1">Uncharacterized protein</fullName>
    </submittedName>
</protein>
<organism evidence="1 2">
    <name type="scientific">Malus domestica</name>
    <name type="common">Apple</name>
    <name type="synonym">Pyrus malus</name>
    <dbReference type="NCBI Taxonomy" id="3750"/>
    <lineage>
        <taxon>Eukaryota</taxon>
        <taxon>Viridiplantae</taxon>
        <taxon>Streptophyta</taxon>
        <taxon>Embryophyta</taxon>
        <taxon>Tracheophyta</taxon>
        <taxon>Spermatophyta</taxon>
        <taxon>Magnoliopsida</taxon>
        <taxon>eudicotyledons</taxon>
        <taxon>Gunneridae</taxon>
        <taxon>Pentapetalae</taxon>
        <taxon>rosids</taxon>
        <taxon>fabids</taxon>
        <taxon>Rosales</taxon>
        <taxon>Rosaceae</taxon>
        <taxon>Amygdaloideae</taxon>
        <taxon>Maleae</taxon>
        <taxon>Malus</taxon>
    </lineage>
</organism>
<evidence type="ECO:0000313" key="2">
    <source>
        <dbReference type="Proteomes" id="UP000290289"/>
    </source>
</evidence>
<gene>
    <name evidence="1" type="ORF">DVH24_009356</name>
</gene>
<accession>A0A498ITN1</accession>
<evidence type="ECO:0000313" key="1">
    <source>
        <dbReference type="EMBL" id="RXH85535.1"/>
    </source>
</evidence>
<dbReference type="Proteomes" id="UP000290289">
    <property type="component" value="Chromosome 10"/>
</dbReference>
<sequence>MLRSTPLGARRICWHTFGQGLALIPNCHFPARVPTTSQARLYRSMILSTLGPDHTLANFTMGHPSWDCSRANSLNFEVPMKPETSELLKGLVLGIDGNIHIRLTGSTPLGNVRCYN</sequence>
<dbReference type="AlphaFoldDB" id="A0A498ITN1"/>